<dbReference type="AlphaFoldDB" id="H8KXQ6"/>
<evidence type="ECO:0000313" key="3">
    <source>
        <dbReference type="Proteomes" id="UP000007590"/>
    </source>
</evidence>
<protein>
    <recommendedName>
        <fullName evidence="1">Putative auto-transporter adhesin head GIN domain-containing protein</fullName>
    </recommendedName>
</protein>
<proteinExistence type="predicted"/>
<accession>H8KXQ6</accession>
<dbReference type="PANTHER" id="PTHR39200">
    <property type="entry name" value="HYPOTHETICAL EXPORTED PROTEIN"/>
    <property type="match status" value="1"/>
</dbReference>
<dbReference type="PANTHER" id="PTHR39200:SF1">
    <property type="entry name" value="AUTO-TRANSPORTER ADHESIN HEAD GIN DOMAIN-CONTAINING PROTEIN-RELATED"/>
    <property type="match status" value="1"/>
</dbReference>
<dbReference type="KEGG" id="scn:Solca_0328"/>
<reference evidence="2" key="1">
    <citation type="submission" date="2012-02" db="EMBL/GenBank/DDBJ databases">
        <title>The complete genome of Solitalea canadensis DSM 3403.</title>
        <authorList>
            <consortium name="US DOE Joint Genome Institute (JGI-PGF)"/>
            <person name="Lucas S."/>
            <person name="Copeland A."/>
            <person name="Lapidus A."/>
            <person name="Glavina del Rio T."/>
            <person name="Dalin E."/>
            <person name="Tice H."/>
            <person name="Bruce D."/>
            <person name="Goodwin L."/>
            <person name="Pitluck S."/>
            <person name="Peters L."/>
            <person name="Ovchinnikova G."/>
            <person name="Lu M."/>
            <person name="Kyrpides N."/>
            <person name="Mavromatis K."/>
            <person name="Ivanova N."/>
            <person name="Brettin T."/>
            <person name="Detter J.C."/>
            <person name="Han C."/>
            <person name="Larimer F."/>
            <person name="Land M."/>
            <person name="Hauser L."/>
            <person name="Markowitz V."/>
            <person name="Cheng J.-F."/>
            <person name="Hugenholtz P."/>
            <person name="Woyke T."/>
            <person name="Wu D."/>
            <person name="Spring S."/>
            <person name="Schroeder M."/>
            <person name="Kopitz M."/>
            <person name="Brambilla E."/>
            <person name="Klenk H.-P."/>
            <person name="Eisen J.A."/>
        </authorList>
    </citation>
    <scope>NUCLEOTIDE SEQUENCE</scope>
    <source>
        <strain evidence="2">DSM 3403</strain>
    </source>
</reference>
<dbReference type="Proteomes" id="UP000007590">
    <property type="component" value="Chromosome"/>
</dbReference>
<dbReference type="STRING" id="929556.Solca_0328"/>
<dbReference type="InterPro" id="IPR021255">
    <property type="entry name" value="DUF2807"/>
</dbReference>
<keyword evidence="3" id="KW-1185">Reference proteome</keyword>
<dbReference type="eggNOG" id="COG3595">
    <property type="taxonomic scope" value="Bacteria"/>
</dbReference>
<dbReference type="HOGENOM" id="CLU_072746_2_2_10"/>
<organism evidence="2 3">
    <name type="scientific">Solitalea canadensis (strain ATCC 29591 / DSM 3403 / JCM 21819 / LMG 8368 / NBRC 15130 / NCIMB 12057 / USAM 9D)</name>
    <name type="common">Flexibacter canadensis</name>
    <dbReference type="NCBI Taxonomy" id="929556"/>
    <lineage>
        <taxon>Bacteria</taxon>
        <taxon>Pseudomonadati</taxon>
        <taxon>Bacteroidota</taxon>
        <taxon>Sphingobacteriia</taxon>
        <taxon>Sphingobacteriales</taxon>
        <taxon>Sphingobacteriaceae</taxon>
        <taxon>Solitalea</taxon>
    </lineage>
</organism>
<evidence type="ECO:0000313" key="2">
    <source>
        <dbReference type="EMBL" id="AFD05471.1"/>
    </source>
</evidence>
<feature type="domain" description="Putative auto-transporter adhesin head GIN" evidence="1">
    <location>
        <begin position="24"/>
        <end position="208"/>
    </location>
</feature>
<dbReference type="Pfam" id="PF10988">
    <property type="entry name" value="DUF2807"/>
    <property type="match status" value="1"/>
</dbReference>
<sequence>MLLMSVAAFNVVSAQSTSTPAVKDFDGISLGGPFNAIVKLGNEEKVKIEASSEDLSQIVTEVNDRMLTIKWKNSSKMWKSPSQKITIYITAKKLNDLTVSGSGNLKVEDQLNAEDMDIVVSGSGNLSTQINAKSLNSKISGSGSIDISGSAARAEVYISGSGNFKGSSLKTKSTTAKVSGSGEVRIQTDEELDAAVTGSGNVIYSGSATKISAKTSGSGKIKKVS</sequence>
<dbReference type="Gene3D" id="2.160.20.120">
    <property type="match status" value="1"/>
</dbReference>
<name>H8KXQ6_SOLCM</name>
<gene>
    <name evidence="2" type="ordered locus">Solca_0328</name>
</gene>
<dbReference type="EMBL" id="CP003349">
    <property type="protein sequence ID" value="AFD05471.1"/>
    <property type="molecule type" value="Genomic_DNA"/>
</dbReference>
<evidence type="ECO:0000259" key="1">
    <source>
        <dbReference type="Pfam" id="PF10988"/>
    </source>
</evidence>